<accession>G7IYN3</accession>
<evidence type="ECO:0000313" key="3">
    <source>
        <dbReference type="EnsemblPlants" id="AES68695"/>
    </source>
</evidence>
<dbReference type="PaxDb" id="3880-AES68695"/>
<dbReference type="EnsemblPlants" id="AES68695">
    <property type="protein sequence ID" value="AES68695"/>
    <property type="gene ID" value="MTR_3g013780"/>
</dbReference>
<evidence type="ECO:0000256" key="1">
    <source>
        <dbReference type="SAM" id="MobiDB-lite"/>
    </source>
</evidence>
<dbReference type="SUPFAM" id="SSF81383">
    <property type="entry name" value="F-box domain"/>
    <property type="match status" value="1"/>
</dbReference>
<protein>
    <recommendedName>
        <fullName evidence="5">F-box domain-containing protein</fullName>
    </recommendedName>
</protein>
<dbReference type="EMBL" id="CM001219">
    <property type="protein sequence ID" value="AES68695.1"/>
    <property type="molecule type" value="Genomic_DNA"/>
</dbReference>
<evidence type="ECO:0000313" key="2">
    <source>
        <dbReference type="EMBL" id="AES68695.1"/>
    </source>
</evidence>
<proteinExistence type="predicted"/>
<keyword evidence="4" id="KW-1185">Reference proteome</keyword>
<reference evidence="2 4" key="2">
    <citation type="journal article" date="2014" name="BMC Genomics">
        <title>An improved genome release (version Mt4.0) for the model legume Medicago truncatula.</title>
        <authorList>
            <person name="Tang H."/>
            <person name="Krishnakumar V."/>
            <person name="Bidwell S."/>
            <person name="Rosen B."/>
            <person name="Chan A."/>
            <person name="Zhou S."/>
            <person name="Gentzbittel L."/>
            <person name="Childs K.L."/>
            <person name="Yandell M."/>
            <person name="Gundlach H."/>
            <person name="Mayer K.F."/>
            <person name="Schwartz D.C."/>
            <person name="Town C.D."/>
        </authorList>
    </citation>
    <scope>GENOME REANNOTATION</scope>
    <source>
        <strain evidence="3 4">cv. Jemalong A17</strain>
    </source>
</reference>
<dbReference type="InterPro" id="IPR036047">
    <property type="entry name" value="F-box-like_dom_sf"/>
</dbReference>
<organism evidence="2 4">
    <name type="scientific">Medicago truncatula</name>
    <name type="common">Barrel medic</name>
    <name type="synonym">Medicago tribuloides</name>
    <dbReference type="NCBI Taxonomy" id="3880"/>
    <lineage>
        <taxon>Eukaryota</taxon>
        <taxon>Viridiplantae</taxon>
        <taxon>Streptophyta</taxon>
        <taxon>Embryophyta</taxon>
        <taxon>Tracheophyta</taxon>
        <taxon>Spermatophyta</taxon>
        <taxon>Magnoliopsida</taxon>
        <taxon>eudicotyledons</taxon>
        <taxon>Gunneridae</taxon>
        <taxon>Pentapetalae</taxon>
        <taxon>rosids</taxon>
        <taxon>fabids</taxon>
        <taxon>Fabales</taxon>
        <taxon>Fabaceae</taxon>
        <taxon>Papilionoideae</taxon>
        <taxon>50 kb inversion clade</taxon>
        <taxon>NPAAA clade</taxon>
        <taxon>Hologalegina</taxon>
        <taxon>IRL clade</taxon>
        <taxon>Trifolieae</taxon>
        <taxon>Medicago</taxon>
    </lineage>
</organism>
<feature type="compositionally biased region" description="Polar residues" evidence="1">
    <location>
        <begin position="1"/>
        <end position="12"/>
    </location>
</feature>
<dbReference type="AlphaFoldDB" id="G7IYN3"/>
<reference evidence="3" key="3">
    <citation type="submission" date="2015-04" db="UniProtKB">
        <authorList>
            <consortium name="EnsemblPlants"/>
        </authorList>
    </citation>
    <scope>IDENTIFICATION</scope>
    <source>
        <strain evidence="3">cv. Jemalong A17</strain>
    </source>
</reference>
<dbReference type="Proteomes" id="UP000002051">
    <property type="component" value="Chromosome 3"/>
</dbReference>
<gene>
    <name evidence="2" type="ordered locus">MTR_3g013780</name>
</gene>
<dbReference type="HOGENOM" id="CLU_2674788_0_0_1"/>
<name>G7IYN3_MEDTR</name>
<evidence type="ECO:0008006" key="5">
    <source>
        <dbReference type="Google" id="ProtNLM"/>
    </source>
</evidence>
<reference evidence="2 4" key="1">
    <citation type="journal article" date="2011" name="Nature">
        <title>The Medicago genome provides insight into the evolution of rhizobial symbioses.</title>
        <authorList>
            <person name="Young N.D."/>
            <person name="Debelle F."/>
            <person name="Oldroyd G.E."/>
            <person name="Geurts R."/>
            <person name="Cannon S.B."/>
            <person name="Udvardi M.K."/>
            <person name="Benedito V.A."/>
            <person name="Mayer K.F."/>
            <person name="Gouzy J."/>
            <person name="Schoof H."/>
            <person name="Van de Peer Y."/>
            <person name="Proost S."/>
            <person name="Cook D.R."/>
            <person name="Meyers B.C."/>
            <person name="Spannagl M."/>
            <person name="Cheung F."/>
            <person name="De Mita S."/>
            <person name="Krishnakumar V."/>
            <person name="Gundlach H."/>
            <person name="Zhou S."/>
            <person name="Mudge J."/>
            <person name="Bharti A.K."/>
            <person name="Murray J.D."/>
            <person name="Naoumkina M.A."/>
            <person name="Rosen B."/>
            <person name="Silverstein K.A."/>
            <person name="Tang H."/>
            <person name="Rombauts S."/>
            <person name="Zhao P.X."/>
            <person name="Zhou P."/>
            <person name="Barbe V."/>
            <person name="Bardou P."/>
            <person name="Bechner M."/>
            <person name="Bellec A."/>
            <person name="Berger A."/>
            <person name="Berges H."/>
            <person name="Bidwell S."/>
            <person name="Bisseling T."/>
            <person name="Choisne N."/>
            <person name="Couloux A."/>
            <person name="Denny R."/>
            <person name="Deshpande S."/>
            <person name="Dai X."/>
            <person name="Doyle J.J."/>
            <person name="Dudez A.M."/>
            <person name="Farmer A.D."/>
            <person name="Fouteau S."/>
            <person name="Franken C."/>
            <person name="Gibelin C."/>
            <person name="Gish J."/>
            <person name="Goldstein S."/>
            <person name="Gonzalez A.J."/>
            <person name="Green P.J."/>
            <person name="Hallab A."/>
            <person name="Hartog M."/>
            <person name="Hua A."/>
            <person name="Humphray S.J."/>
            <person name="Jeong D.H."/>
            <person name="Jing Y."/>
            <person name="Jocker A."/>
            <person name="Kenton S.M."/>
            <person name="Kim D.J."/>
            <person name="Klee K."/>
            <person name="Lai H."/>
            <person name="Lang C."/>
            <person name="Lin S."/>
            <person name="Macmil S.L."/>
            <person name="Magdelenat G."/>
            <person name="Matthews L."/>
            <person name="McCorrison J."/>
            <person name="Monaghan E.L."/>
            <person name="Mun J.H."/>
            <person name="Najar F.Z."/>
            <person name="Nicholson C."/>
            <person name="Noirot C."/>
            <person name="O'Bleness M."/>
            <person name="Paule C.R."/>
            <person name="Poulain J."/>
            <person name="Prion F."/>
            <person name="Qin B."/>
            <person name="Qu C."/>
            <person name="Retzel E.F."/>
            <person name="Riddle C."/>
            <person name="Sallet E."/>
            <person name="Samain S."/>
            <person name="Samson N."/>
            <person name="Sanders I."/>
            <person name="Saurat O."/>
            <person name="Scarpelli C."/>
            <person name="Schiex T."/>
            <person name="Segurens B."/>
            <person name="Severin A.J."/>
            <person name="Sherrier D.J."/>
            <person name="Shi R."/>
            <person name="Sims S."/>
            <person name="Singer S.R."/>
            <person name="Sinharoy S."/>
            <person name="Sterck L."/>
            <person name="Viollet A."/>
            <person name="Wang B.B."/>
            <person name="Wang K."/>
            <person name="Wang M."/>
            <person name="Wang X."/>
            <person name="Warfsmann J."/>
            <person name="Weissenbach J."/>
            <person name="White D.D."/>
            <person name="White J.D."/>
            <person name="Wiley G.B."/>
            <person name="Wincker P."/>
            <person name="Xing Y."/>
            <person name="Yang L."/>
            <person name="Yao Z."/>
            <person name="Ying F."/>
            <person name="Zhai J."/>
            <person name="Zhou L."/>
            <person name="Zuber A."/>
            <person name="Denarie J."/>
            <person name="Dixon R.A."/>
            <person name="May G.D."/>
            <person name="Schwartz D.C."/>
            <person name="Rogers J."/>
            <person name="Quetier F."/>
            <person name="Town C.D."/>
            <person name="Roe B.A."/>
        </authorList>
    </citation>
    <scope>NUCLEOTIDE SEQUENCE [LARGE SCALE GENOMIC DNA]</scope>
    <source>
        <strain evidence="2">A17</strain>
        <strain evidence="3 4">cv. Jemalong A17</strain>
    </source>
</reference>
<feature type="region of interest" description="Disordered" evidence="1">
    <location>
        <begin position="1"/>
        <end position="23"/>
    </location>
</feature>
<evidence type="ECO:0000313" key="4">
    <source>
        <dbReference type="Proteomes" id="UP000002051"/>
    </source>
</evidence>
<sequence length="75" mass="8597">MTEENTSINNQLSVVPPSPSFSSDLLHESPLPTLPFDVILEILCRLPVKLQCVCKSWNLYYFLARDFCSALKFYL</sequence>